<dbReference type="RefSeq" id="WP_274373298.1">
    <property type="nucleotide sequence ID" value="NZ_CP072943.1"/>
</dbReference>
<evidence type="ECO:0000256" key="1">
    <source>
        <dbReference type="ARBA" id="ARBA00008903"/>
    </source>
</evidence>
<dbReference type="SUPFAM" id="SSF51735">
    <property type="entry name" value="NAD(P)-binding Rossmann-fold domains"/>
    <property type="match status" value="1"/>
</dbReference>
<dbReference type="FunFam" id="3.40.50.720:FF:000311">
    <property type="entry name" value="Ornithine cyclodeaminase"/>
    <property type="match status" value="1"/>
</dbReference>
<comment type="similarity">
    <text evidence="1">Belongs to the ornithine cyclodeaminase/mu-crystallin family.</text>
</comment>
<dbReference type="InterPro" id="IPR036291">
    <property type="entry name" value="NAD(P)-bd_dom_sf"/>
</dbReference>
<dbReference type="Gene3D" id="3.40.50.720">
    <property type="entry name" value="NAD(P)-binding Rossmann-like Domain"/>
    <property type="match status" value="1"/>
</dbReference>
<dbReference type="GO" id="GO:0019752">
    <property type="term" value="P:carboxylic acid metabolic process"/>
    <property type="evidence" value="ECO:0007669"/>
    <property type="project" value="UniProtKB-ARBA"/>
</dbReference>
<gene>
    <name evidence="2" type="ORF">KAR29_12370</name>
</gene>
<evidence type="ECO:0000313" key="2">
    <source>
        <dbReference type="EMBL" id="QTX32089.1"/>
    </source>
</evidence>
<dbReference type="InterPro" id="IPR023401">
    <property type="entry name" value="ODC_N"/>
</dbReference>
<dbReference type="PIRSF" id="PIRSF001439">
    <property type="entry name" value="CryM"/>
    <property type="match status" value="1"/>
</dbReference>
<evidence type="ECO:0000313" key="3">
    <source>
        <dbReference type="Proteomes" id="UP000671879"/>
    </source>
</evidence>
<dbReference type="Gene3D" id="3.30.1780.10">
    <property type="entry name" value="ornithine cyclodeaminase, domain 1"/>
    <property type="match status" value="1"/>
</dbReference>
<keyword evidence="3" id="KW-1185">Reference proteome</keyword>
<dbReference type="GO" id="GO:0016491">
    <property type="term" value="F:oxidoreductase activity"/>
    <property type="evidence" value="ECO:0007669"/>
    <property type="project" value="UniProtKB-ARBA"/>
</dbReference>
<dbReference type="GO" id="GO:0005737">
    <property type="term" value="C:cytoplasm"/>
    <property type="evidence" value="ECO:0007669"/>
    <property type="project" value="TreeGrafter"/>
</dbReference>
<dbReference type="EMBL" id="CP072943">
    <property type="protein sequence ID" value="QTX32089.1"/>
    <property type="molecule type" value="Genomic_DNA"/>
</dbReference>
<dbReference type="AlphaFoldDB" id="A0A9Q7AF43"/>
<sequence length="329" mass="34678">MLILSRSEILSVFSMRDAIEADKRAFILHSQGKCRVPLRINFDAAEGRGQYLFMPAYAGGIERAGIKIVSVFPGNGARGIPVVPATVILLDGETGEVAALIEGTTLTQMRTAAIAGAATELLSRPESSVGALFGTGGQAPAQLEAILTVRNLKEVRVFDVASERVRAFVEANASLAGRFGTRLVAARSSDEAVDGADVITAVTTSARPVFDGGRVKPGAHINGIGAYTPAMEELPPEVLERAGRVYVDNREAVLAEAGDLMTPIREGRFGEEIIAGELGQLLLGEIDGRRNDEEITVMKTVGFATLDVVTAYEIVAKAEAAGVGSRISL</sequence>
<proteinExistence type="inferred from homology"/>
<dbReference type="InterPro" id="IPR003462">
    <property type="entry name" value="ODC_Mu_crystall"/>
</dbReference>
<dbReference type="Pfam" id="PF02423">
    <property type="entry name" value="OCD_Mu_crystall"/>
    <property type="match status" value="1"/>
</dbReference>
<protein>
    <submittedName>
        <fullName evidence="2">Ornithine cyclodeaminase family protein</fullName>
    </submittedName>
</protein>
<dbReference type="Proteomes" id="UP000671879">
    <property type="component" value="Chromosome"/>
</dbReference>
<reference evidence="3" key="1">
    <citation type="submission" date="2021-04" db="EMBL/GenBank/DDBJ databases">
        <title>A novel Synergistetes isolate from a pyrite-forming mixed culture.</title>
        <authorList>
            <person name="Bunk B."/>
            <person name="Sproer C."/>
            <person name="Spring S."/>
            <person name="Pester M."/>
        </authorList>
    </citation>
    <scope>NUCLEOTIDE SEQUENCE [LARGE SCALE GENOMIC DNA]</scope>
    <source>
        <strain evidence="3">J.5.4.2-T.3.5.2</strain>
    </source>
</reference>
<accession>A0A9Q7AF43</accession>
<dbReference type="KEGG" id="aram:KAR29_12370"/>
<organism evidence="2 3">
    <name type="scientific">Aminithiophilus ramosus</name>
    <dbReference type="NCBI Taxonomy" id="3029084"/>
    <lineage>
        <taxon>Bacteria</taxon>
        <taxon>Thermotogati</taxon>
        <taxon>Synergistota</taxon>
        <taxon>Synergistia</taxon>
        <taxon>Synergistales</taxon>
        <taxon>Aminithiophilaceae</taxon>
        <taxon>Aminithiophilus</taxon>
    </lineage>
</organism>
<dbReference type="PANTHER" id="PTHR13812:SF19">
    <property type="entry name" value="KETIMINE REDUCTASE MU-CRYSTALLIN"/>
    <property type="match status" value="1"/>
</dbReference>
<dbReference type="PANTHER" id="PTHR13812">
    <property type="entry name" value="KETIMINE REDUCTASE MU-CRYSTALLIN"/>
    <property type="match status" value="1"/>
</dbReference>
<name>A0A9Q7AF43_9BACT</name>